<accession>A0A2P6NPH0</accession>
<evidence type="ECO:0000313" key="2">
    <source>
        <dbReference type="Proteomes" id="UP000241769"/>
    </source>
</evidence>
<reference evidence="1 2" key="1">
    <citation type="journal article" date="2018" name="Genome Biol. Evol.">
        <title>Multiple Roots of Fruiting Body Formation in Amoebozoa.</title>
        <authorList>
            <person name="Hillmann F."/>
            <person name="Forbes G."/>
            <person name="Novohradska S."/>
            <person name="Ferling I."/>
            <person name="Riege K."/>
            <person name="Groth M."/>
            <person name="Westermann M."/>
            <person name="Marz M."/>
            <person name="Spaller T."/>
            <person name="Winckler T."/>
            <person name="Schaap P."/>
            <person name="Glockner G."/>
        </authorList>
    </citation>
    <scope>NUCLEOTIDE SEQUENCE [LARGE SCALE GENOMIC DNA]</scope>
    <source>
        <strain evidence="1 2">Jena</strain>
    </source>
</reference>
<proteinExistence type="predicted"/>
<organism evidence="1 2">
    <name type="scientific">Planoprotostelium fungivorum</name>
    <dbReference type="NCBI Taxonomy" id="1890364"/>
    <lineage>
        <taxon>Eukaryota</taxon>
        <taxon>Amoebozoa</taxon>
        <taxon>Evosea</taxon>
        <taxon>Variosea</taxon>
        <taxon>Cavosteliida</taxon>
        <taxon>Cavosteliaceae</taxon>
        <taxon>Planoprotostelium</taxon>
    </lineage>
</organism>
<dbReference type="AlphaFoldDB" id="A0A2P6NPH0"/>
<keyword evidence="2" id="KW-1185">Reference proteome</keyword>
<comment type="caution">
    <text evidence="1">The sequence shown here is derived from an EMBL/GenBank/DDBJ whole genome shotgun (WGS) entry which is preliminary data.</text>
</comment>
<dbReference type="InParanoid" id="A0A2P6NPH0"/>
<dbReference type="Proteomes" id="UP000241769">
    <property type="component" value="Unassembled WGS sequence"/>
</dbReference>
<dbReference type="EMBL" id="MDYQ01000038">
    <property type="protein sequence ID" value="PRP85860.1"/>
    <property type="molecule type" value="Genomic_DNA"/>
</dbReference>
<sequence length="166" mass="18204">MPLFHTPPAYSARLFFLLADNLPTMVDSLHKEARDTTSNAKLHGKLHDRQAANMRVAIAVAVVVFCLAFSAADLTEDFPQPPYNFVSTWVNGTITSLTCPADCGNPDTKHCLWNAAIQDTCSATYAEKRVEHKRQTRCQQLHYCGPVCYSDGQGGYACGCVSCGKK</sequence>
<evidence type="ECO:0000313" key="1">
    <source>
        <dbReference type="EMBL" id="PRP85860.1"/>
    </source>
</evidence>
<name>A0A2P6NPH0_9EUKA</name>
<protein>
    <submittedName>
        <fullName evidence="1">Uncharacterized protein</fullName>
    </submittedName>
</protein>
<gene>
    <name evidence="1" type="ORF">PROFUN_06134</name>
</gene>